<dbReference type="AlphaFoldDB" id="A0A5J5IEH0"/>
<organism evidence="4 5">
    <name type="scientific">Ginsengibacter hankyongi</name>
    <dbReference type="NCBI Taxonomy" id="2607284"/>
    <lineage>
        <taxon>Bacteria</taxon>
        <taxon>Pseudomonadati</taxon>
        <taxon>Bacteroidota</taxon>
        <taxon>Chitinophagia</taxon>
        <taxon>Chitinophagales</taxon>
        <taxon>Chitinophagaceae</taxon>
        <taxon>Ginsengibacter</taxon>
    </lineage>
</organism>
<evidence type="ECO:0000313" key="5">
    <source>
        <dbReference type="Proteomes" id="UP000326903"/>
    </source>
</evidence>
<evidence type="ECO:0000259" key="3">
    <source>
        <dbReference type="Pfam" id="PF00884"/>
    </source>
</evidence>
<evidence type="ECO:0000313" key="4">
    <source>
        <dbReference type="EMBL" id="KAA9035640.1"/>
    </source>
</evidence>
<accession>A0A5J5IEH0</accession>
<dbReference type="InterPro" id="IPR052701">
    <property type="entry name" value="GAG_Ulvan_Degrading_Sulfatases"/>
</dbReference>
<gene>
    <name evidence="4" type="ORF">FW778_20660</name>
</gene>
<dbReference type="Pfam" id="PF00884">
    <property type="entry name" value="Sulfatase"/>
    <property type="match status" value="1"/>
</dbReference>
<reference evidence="4 5" key="1">
    <citation type="submission" date="2019-09" db="EMBL/GenBank/DDBJ databases">
        <title>Draft genome sequence of Ginsengibacter sp. BR5-29.</title>
        <authorList>
            <person name="Im W.-T."/>
        </authorList>
    </citation>
    <scope>NUCLEOTIDE SEQUENCE [LARGE SCALE GENOMIC DNA]</scope>
    <source>
        <strain evidence="4 5">BR5-29</strain>
    </source>
</reference>
<evidence type="ECO:0000256" key="2">
    <source>
        <dbReference type="SAM" id="SignalP"/>
    </source>
</evidence>
<feature type="signal peptide" evidence="2">
    <location>
        <begin position="1"/>
        <end position="26"/>
    </location>
</feature>
<dbReference type="CDD" id="cd16027">
    <property type="entry name" value="SGSH"/>
    <property type="match status" value="1"/>
</dbReference>
<dbReference type="PANTHER" id="PTHR43751:SF1">
    <property type="entry name" value="SULFATASE ATSG-RELATED"/>
    <property type="match status" value="1"/>
</dbReference>
<dbReference type="InterPro" id="IPR017850">
    <property type="entry name" value="Alkaline_phosphatase_core_sf"/>
</dbReference>
<dbReference type="Proteomes" id="UP000326903">
    <property type="component" value="Unassembled WGS sequence"/>
</dbReference>
<comment type="caution">
    <text evidence="4">The sequence shown here is derived from an EMBL/GenBank/DDBJ whole genome shotgun (WGS) entry which is preliminary data.</text>
</comment>
<evidence type="ECO:0000256" key="1">
    <source>
        <dbReference type="SAM" id="MobiDB-lite"/>
    </source>
</evidence>
<keyword evidence="5" id="KW-1185">Reference proteome</keyword>
<sequence>MTSLKKILITSICLLLALLALCTSMAGFQKRKTDPKKKVMPNILIVTVDDMAYNSVGVFGCRISGITPNIDKLAAEGMEFTYAFVNTAVCQPCRESLQTGRYPHNNGAEGFEPIKSEVPTLSEQLRKAGYINGILGKEIHLQPLEKFCWDYIPFKTEKDSVWRNSFGRNPKFYHDYSARFFQMAKTANKPFFLLANSQDPHRPFAGSADDTAEFGNRRPPLTRQYSPEEVDVPGYLPDIPNVRKEVAQYYGSVHRADQSIGGVLDALKESGMADNTLVIFLSDHGAAFPFSKSQCYFNSDKTPLIIKWPHKVKPGSVDSTHMISGIDLMPTILDALGLPLVPHLDGRSYLPLLFGKKQSGRTYVYATFYQIFAKIRYPMRALEDKNFGYIYNFWSDGKLAMTGDATSGLTWKAMVKAAQTDPYIAQRVELYKHRVPEEFYDFKKDPNGLHNLVNDPAYSSEVQKFRDKMLEVMRNFNDPAFQAFRDRKQTGVIKEFMQQQKVKASHTGHDIRF</sequence>
<dbReference type="Gene3D" id="3.40.720.10">
    <property type="entry name" value="Alkaline Phosphatase, subunit A"/>
    <property type="match status" value="1"/>
</dbReference>
<feature type="chain" id="PRO_5023939514" evidence="2">
    <location>
        <begin position="27"/>
        <end position="513"/>
    </location>
</feature>
<name>A0A5J5IEH0_9BACT</name>
<dbReference type="PANTHER" id="PTHR43751">
    <property type="entry name" value="SULFATASE"/>
    <property type="match status" value="1"/>
</dbReference>
<dbReference type="InterPro" id="IPR000917">
    <property type="entry name" value="Sulfatase_N"/>
</dbReference>
<dbReference type="EMBL" id="VYQF01000011">
    <property type="protein sequence ID" value="KAA9035640.1"/>
    <property type="molecule type" value="Genomic_DNA"/>
</dbReference>
<keyword evidence="2" id="KW-0732">Signal</keyword>
<proteinExistence type="predicted"/>
<dbReference type="SUPFAM" id="SSF53649">
    <property type="entry name" value="Alkaline phosphatase-like"/>
    <property type="match status" value="1"/>
</dbReference>
<feature type="domain" description="Sulfatase N-terminal" evidence="3">
    <location>
        <begin position="41"/>
        <end position="337"/>
    </location>
</feature>
<protein>
    <submittedName>
        <fullName evidence="4">Sulfatase</fullName>
    </submittedName>
</protein>
<feature type="region of interest" description="Disordered" evidence="1">
    <location>
        <begin position="207"/>
        <end position="227"/>
    </location>
</feature>